<evidence type="ECO:0000256" key="1">
    <source>
        <dbReference type="ARBA" id="ARBA00010716"/>
    </source>
</evidence>
<dbReference type="FunFam" id="3.20.20.140:FF:000023">
    <property type="entry name" value="N-acetylglucosamine-6-phosphate deacetylase"/>
    <property type="match status" value="1"/>
</dbReference>
<feature type="binding site" evidence="10">
    <location>
        <position position="248"/>
    </location>
    <ligand>
        <name>Zn(2+)</name>
        <dbReference type="ChEBI" id="CHEBI:29105"/>
    </ligand>
</feature>
<dbReference type="Gene3D" id="3.20.20.140">
    <property type="entry name" value="Metal-dependent hydrolases"/>
    <property type="match status" value="1"/>
</dbReference>
<dbReference type="AlphaFoldDB" id="A0A1X7VMB5"/>
<evidence type="ECO:0000256" key="10">
    <source>
        <dbReference type="PIRSR" id="PIRSR038994-3"/>
    </source>
</evidence>
<feature type="binding site" evidence="9">
    <location>
        <position position="259"/>
    </location>
    <ligand>
        <name>substrate</name>
    </ligand>
</feature>
<dbReference type="EC" id="3.5.1.25" evidence="2"/>
<dbReference type="InterPro" id="IPR003764">
    <property type="entry name" value="GlcNAc_6-P_deAcase"/>
</dbReference>
<dbReference type="PANTHER" id="PTHR11113">
    <property type="entry name" value="N-ACETYLGLUCOSAMINE-6-PHOSPHATE DEACETYLASE"/>
    <property type="match status" value="1"/>
</dbReference>
<dbReference type="EnsemblMetazoa" id="Aqu2.1.41207_001">
    <property type="protein sequence ID" value="Aqu2.1.41207_001"/>
    <property type="gene ID" value="Aqu2.1.41207"/>
</dbReference>
<evidence type="ECO:0000259" key="11">
    <source>
        <dbReference type="Pfam" id="PF01979"/>
    </source>
</evidence>
<evidence type="ECO:0000313" key="12">
    <source>
        <dbReference type="EnsemblMetazoa" id="Aqu2.1.41207_001"/>
    </source>
</evidence>
<dbReference type="EnsemblMetazoa" id="XM_020007358.1">
    <property type="protein sequence ID" value="XP_019862917.1"/>
    <property type="gene ID" value="LOC100638543"/>
</dbReference>
<dbReference type="OMA" id="PCRKGAH"/>
<dbReference type="InterPro" id="IPR032466">
    <property type="entry name" value="Metal_Hydrolase"/>
</dbReference>
<dbReference type="CDD" id="cd00854">
    <property type="entry name" value="NagA"/>
    <property type="match status" value="1"/>
</dbReference>
<evidence type="ECO:0000256" key="8">
    <source>
        <dbReference type="PIRSR" id="PIRSR038994-1"/>
    </source>
</evidence>
<feature type="binding site" evidence="9">
    <location>
        <position position="167"/>
    </location>
    <ligand>
        <name>substrate</name>
    </ligand>
</feature>
<comment type="catalytic activity">
    <reaction evidence="7">
        <text>N-acetyl-D-glucosamine 6-phosphate + H2O = D-glucosamine 6-phosphate + acetate</text>
        <dbReference type="Rhea" id="RHEA:22936"/>
        <dbReference type="ChEBI" id="CHEBI:15377"/>
        <dbReference type="ChEBI" id="CHEBI:30089"/>
        <dbReference type="ChEBI" id="CHEBI:57513"/>
        <dbReference type="ChEBI" id="CHEBI:58725"/>
        <dbReference type="EC" id="3.5.1.25"/>
    </reaction>
</comment>
<dbReference type="InParanoid" id="A0A1X7VMB5"/>
<evidence type="ECO:0000256" key="2">
    <source>
        <dbReference type="ARBA" id="ARBA00011899"/>
    </source>
</evidence>
<accession>A0A1X7VMB5</accession>
<feature type="binding site" evidence="9">
    <location>
        <position position="287"/>
    </location>
    <ligand>
        <name>substrate</name>
    </ligand>
</feature>
<dbReference type="PIRSF" id="PIRSF038994">
    <property type="entry name" value="NagA"/>
    <property type="match status" value="1"/>
</dbReference>
<proteinExistence type="inferred from homology"/>
<dbReference type="GO" id="GO:0106279">
    <property type="term" value="P:negative regulation of UDP-N-acetylglucosamine biosynthetic process"/>
    <property type="evidence" value="ECO:0007669"/>
    <property type="project" value="UniProtKB-ARBA"/>
</dbReference>
<evidence type="ECO:0000256" key="4">
    <source>
        <dbReference type="ARBA" id="ARBA00022723"/>
    </source>
</evidence>
<feature type="binding site" evidence="10">
    <location>
        <position position="227"/>
    </location>
    <ligand>
        <name>Zn(2+)</name>
        <dbReference type="ChEBI" id="CHEBI:29105"/>
    </ligand>
</feature>
<evidence type="ECO:0000256" key="9">
    <source>
        <dbReference type="PIRSR" id="PIRSR038994-2"/>
    </source>
</evidence>
<dbReference type="STRING" id="400682.A0A1X7VMB5"/>
<evidence type="ECO:0000256" key="5">
    <source>
        <dbReference type="ARBA" id="ARBA00022801"/>
    </source>
</evidence>
<dbReference type="GO" id="GO:0006046">
    <property type="term" value="P:N-acetylglucosamine catabolic process"/>
    <property type="evidence" value="ECO:0007669"/>
    <property type="project" value="TreeGrafter"/>
</dbReference>
<gene>
    <name evidence="12" type="primary">100638543</name>
</gene>
<keyword evidence="6" id="KW-0119">Carbohydrate metabolism</keyword>
<dbReference type="InterPro" id="IPR006680">
    <property type="entry name" value="Amidohydro-rel"/>
</dbReference>
<dbReference type="SUPFAM" id="SSF51556">
    <property type="entry name" value="Metallo-dependent hydrolases"/>
    <property type="match status" value="1"/>
</dbReference>
<reference evidence="12" key="2">
    <citation type="submission" date="2017-05" db="UniProtKB">
        <authorList>
            <consortium name="EnsemblMetazoa"/>
        </authorList>
    </citation>
    <scope>IDENTIFICATION</scope>
</reference>
<feature type="binding site" evidence="10">
    <location>
        <position position="156"/>
    </location>
    <ligand>
        <name>Zn(2+)</name>
        <dbReference type="ChEBI" id="CHEBI:29105"/>
    </ligand>
</feature>
<dbReference type="GO" id="GO:0019262">
    <property type="term" value="P:N-acetylneuraminate catabolic process"/>
    <property type="evidence" value="ECO:0007669"/>
    <property type="project" value="UniProtKB-ARBA"/>
</dbReference>
<dbReference type="Gene3D" id="2.30.40.10">
    <property type="entry name" value="Urease, subunit C, domain 1"/>
    <property type="match status" value="1"/>
</dbReference>
<dbReference type="GO" id="GO:0046872">
    <property type="term" value="F:metal ion binding"/>
    <property type="evidence" value="ECO:0007669"/>
    <property type="project" value="UniProtKB-KW"/>
</dbReference>
<feature type="active site" description="Proton donor/acceptor" evidence="8">
    <location>
        <position position="309"/>
    </location>
</feature>
<comment type="cofactor">
    <cofactor evidence="10">
        <name>a divalent metal cation</name>
        <dbReference type="ChEBI" id="CHEBI:60240"/>
    </cofactor>
    <text evidence="10">Binds 1 divalent metal cation per subunit.</text>
</comment>
<evidence type="ECO:0000256" key="6">
    <source>
        <dbReference type="ARBA" id="ARBA00023277"/>
    </source>
</evidence>
<keyword evidence="13" id="KW-1185">Reference proteome</keyword>
<feature type="binding site" evidence="9">
    <location>
        <begin position="345"/>
        <end position="347"/>
    </location>
    <ligand>
        <name>substrate</name>
    </ligand>
</feature>
<keyword evidence="4 10" id="KW-0479">Metal-binding</keyword>
<dbReference type="FunCoup" id="A0A1X7VMB5">
    <property type="interactions" value="59"/>
</dbReference>
<keyword evidence="5" id="KW-0378">Hydrolase</keyword>
<dbReference type="GO" id="GO:0008448">
    <property type="term" value="F:N-acetylglucosamine-6-phosphate deacetylase activity"/>
    <property type="evidence" value="ECO:0007669"/>
    <property type="project" value="UniProtKB-EC"/>
</dbReference>
<feature type="binding site" evidence="9">
    <location>
        <begin position="251"/>
        <end position="252"/>
    </location>
    <ligand>
        <name>substrate</name>
    </ligand>
</feature>
<dbReference type="InterPro" id="IPR011059">
    <property type="entry name" value="Metal-dep_hydrolase_composite"/>
</dbReference>
<name>A0A1X7VMB5_AMPQE</name>
<protein>
    <recommendedName>
        <fullName evidence="3">N-acetylglucosamine-6-phosphate deacetylase</fullName>
        <ecNumber evidence="2">3.5.1.25</ecNumber>
    </recommendedName>
</protein>
<evidence type="ECO:0000256" key="7">
    <source>
        <dbReference type="ARBA" id="ARBA00047647"/>
    </source>
</evidence>
<evidence type="ECO:0000256" key="3">
    <source>
        <dbReference type="ARBA" id="ARBA00018029"/>
    </source>
</evidence>
<dbReference type="eggNOG" id="KOG3892">
    <property type="taxonomic scope" value="Eukaryota"/>
</dbReference>
<sequence>MAACSSSSLRHKEKETTSPEPIIIRYTNCKVLRGGELKDGDVWVRDGLVLDPMKLFFEEKKSATVTYDCHGLIASPGFIDLQINGACGYDFSSFSSPSEAREGLETVSKLLLQHGVTGYCPTVVTSSKEYYQKFLPLMETSVGGKHGAAILGLHLEGPFINKSKKGAHKEIYVQDEELTKERILSSYTTLNDMKHNISIVTLAPELPGSDDVIPWLVDKEVVVSLGHSLSDLETAERAVKNGASLITHLFNAMLPFHHRDPGIVGLITSLKLDQRPVYYGLIADGHHTHETVQRIANNANPQGVVLVTDALPLFCQERQTELFQLGEMMIERKGNKAVVAGTNNLAGGITSMNECVAQFYEATDCSIQAALEAASLHPAQALNIKDKGHLEYGAKADIVFLTPPPSQGGGDRREGERGFDVIATVIEGEIVYESLSAVNRLTVM</sequence>
<dbReference type="PANTHER" id="PTHR11113:SF14">
    <property type="entry name" value="N-ACETYLGLUCOSAMINE-6-PHOSPHATE DEACETYLASE"/>
    <property type="match status" value="1"/>
</dbReference>
<feature type="domain" description="Amidohydrolase-related" evidence="11">
    <location>
        <begin position="73"/>
        <end position="431"/>
    </location>
</feature>
<reference evidence="13" key="1">
    <citation type="journal article" date="2010" name="Nature">
        <title>The Amphimedon queenslandica genome and the evolution of animal complexity.</title>
        <authorList>
            <person name="Srivastava M."/>
            <person name="Simakov O."/>
            <person name="Chapman J."/>
            <person name="Fahey B."/>
            <person name="Gauthier M.E."/>
            <person name="Mitros T."/>
            <person name="Richards G.S."/>
            <person name="Conaco C."/>
            <person name="Dacre M."/>
            <person name="Hellsten U."/>
            <person name="Larroux C."/>
            <person name="Putnam N.H."/>
            <person name="Stanke M."/>
            <person name="Adamska M."/>
            <person name="Darling A."/>
            <person name="Degnan S.M."/>
            <person name="Oakley T.H."/>
            <person name="Plachetzki D.C."/>
            <person name="Zhai Y."/>
            <person name="Adamski M."/>
            <person name="Calcino A."/>
            <person name="Cummins S.F."/>
            <person name="Goodstein D.M."/>
            <person name="Harris C."/>
            <person name="Jackson D.J."/>
            <person name="Leys S.P."/>
            <person name="Shu S."/>
            <person name="Woodcroft B.J."/>
            <person name="Vervoort M."/>
            <person name="Kosik K.S."/>
            <person name="Manning G."/>
            <person name="Degnan B.M."/>
            <person name="Rokhsar D.S."/>
        </authorList>
    </citation>
    <scope>NUCLEOTIDE SEQUENCE [LARGE SCALE GENOMIC DNA]</scope>
</reference>
<dbReference type="KEGG" id="aqu:100638543"/>
<organism evidence="12">
    <name type="scientific">Amphimedon queenslandica</name>
    <name type="common">Sponge</name>
    <dbReference type="NCBI Taxonomy" id="400682"/>
    <lineage>
        <taxon>Eukaryota</taxon>
        <taxon>Metazoa</taxon>
        <taxon>Porifera</taxon>
        <taxon>Demospongiae</taxon>
        <taxon>Heteroscleromorpha</taxon>
        <taxon>Haplosclerida</taxon>
        <taxon>Niphatidae</taxon>
        <taxon>Amphimedon</taxon>
    </lineage>
</organism>
<comment type="similarity">
    <text evidence="1">Belongs to the metallo-dependent hydrolases superfamily. NagA family.</text>
</comment>
<dbReference type="Proteomes" id="UP000007879">
    <property type="component" value="Unassembled WGS sequence"/>
</dbReference>
<evidence type="ECO:0000313" key="13">
    <source>
        <dbReference type="Proteomes" id="UP000007879"/>
    </source>
</evidence>
<dbReference type="OrthoDB" id="10264777at2759"/>
<dbReference type="SUPFAM" id="SSF51338">
    <property type="entry name" value="Composite domain of metallo-dependent hydrolases"/>
    <property type="match status" value="1"/>
</dbReference>
<dbReference type="NCBIfam" id="TIGR00221">
    <property type="entry name" value="nagA"/>
    <property type="match status" value="1"/>
</dbReference>
<dbReference type="Pfam" id="PF01979">
    <property type="entry name" value="Amidohydro_1"/>
    <property type="match status" value="1"/>
</dbReference>